<dbReference type="EMBL" id="JQSG02000003">
    <property type="protein sequence ID" value="OBS09366.1"/>
    <property type="molecule type" value="Genomic_DNA"/>
</dbReference>
<dbReference type="AlphaFoldDB" id="A0A1A6C476"/>
<feature type="transmembrane region" description="Helical" evidence="11">
    <location>
        <begin position="342"/>
        <end position="361"/>
    </location>
</feature>
<feature type="transmembrane region" description="Helical" evidence="11">
    <location>
        <begin position="257"/>
        <end position="280"/>
    </location>
</feature>
<keyword evidence="7" id="KW-0406">Ion transport</keyword>
<feature type="domain" description="Citrate transporter-like" evidence="13">
    <location>
        <begin position="53"/>
        <end position="416"/>
    </location>
</feature>
<evidence type="ECO:0000256" key="11">
    <source>
        <dbReference type="SAM" id="Phobius"/>
    </source>
</evidence>
<gene>
    <name evidence="14" type="ORF">Thpro_021694</name>
</gene>
<keyword evidence="9" id="KW-0739">Sodium transport</keyword>
<dbReference type="InterPro" id="IPR045016">
    <property type="entry name" value="NhaD-like"/>
</dbReference>
<dbReference type="Proteomes" id="UP000029273">
    <property type="component" value="Unassembled WGS sequence"/>
</dbReference>
<keyword evidence="2" id="KW-0813">Transport</keyword>
<dbReference type="STRING" id="160660.BJI67_01285"/>
<dbReference type="PANTHER" id="PTHR43269:SF2">
    <property type="entry name" value="SODIUM_PROTON ANTIPORTER 1-RELATED"/>
    <property type="match status" value="1"/>
</dbReference>
<comment type="caution">
    <text evidence="14">The sequence shown here is derived from an EMBL/GenBank/DDBJ whole genome shotgun (WGS) entry which is preliminary data.</text>
</comment>
<evidence type="ECO:0000256" key="4">
    <source>
        <dbReference type="ARBA" id="ARBA00022692"/>
    </source>
</evidence>
<evidence type="ECO:0000256" key="1">
    <source>
        <dbReference type="ARBA" id="ARBA00004141"/>
    </source>
</evidence>
<feature type="transmembrane region" description="Helical" evidence="11">
    <location>
        <begin position="448"/>
        <end position="466"/>
    </location>
</feature>
<protein>
    <submittedName>
        <fullName evidence="14">Sodium:proton antiporter</fullName>
    </submittedName>
</protein>
<evidence type="ECO:0000256" key="3">
    <source>
        <dbReference type="ARBA" id="ARBA00022449"/>
    </source>
</evidence>
<evidence type="ECO:0000256" key="6">
    <source>
        <dbReference type="ARBA" id="ARBA00023053"/>
    </source>
</evidence>
<keyword evidence="15" id="KW-1185">Reference proteome</keyword>
<proteinExistence type="inferred from homology"/>
<feature type="transmembrane region" description="Helical" evidence="11">
    <location>
        <begin position="286"/>
        <end position="304"/>
    </location>
</feature>
<feature type="transmembrane region" description="Helical" evidence="11">
    <location>
        <begin position="70"/>
        <end position="87"/>
    </location>
</feature>
<feature type="transmembrane region" description="Helical" evidence="11">
    <location>
        <begin position="162"/>
        <end position="177"/>
    </location>
</feature>
<evidence type="ECO:0000256" key="12">
    <source>
        <dbReference type="SAM" id="SignalP"/>
    </source>
</evidence>
<evidence type="ECO:0000256" key="2">
    <source>
        <dbReference type="ARBA" id="ARBA00022448"/>
    </source>
</evidence>
<feature type="transmembrane region" description="Helical" evidence="11">
    <location>
        <begin position="41"/>
        <end position="58"/>
    </location>
</feature>
<evidence type="ECO:0000256" key="9">
    <source>
        <dbReference type="ARBA" id="ARBA00023201"/>
    </source>
</evidence>
<keyword evidence="6" id="KW-0915">Sodium</keyword>
<dbReference type="RefSeq" id="WP_038088138.1">
    <property type="nucleotide sequence ID" value="NZ_JQSG02000003.1"/>
</dbReference>
<dbReference type="InterPro" id="IPR004680">
    <property type="entry name" value="Cit_transptr-like_dom"/>
</dbReference>
<feature type="transmembrane region" description="Helical" evidence="11">
    <location>
        <begin position="102"/>
        <end position="119"/>
    </location>
</feature>
<dbReference type="NCBIfam" id="NF038006">
    <property type="entry name" value="NhaD_1"/>
    <property type="match status" value="1"/>
</dbReference>
<dbReference type="Pfam" id="PF03600">
    <property type="entry name" value="CitMHS"/>
    <property type="match status" value="1"/>
</dbReference>
<accession>A0A1A6C476</accession>
<evidence type="ECO:0000259" key="13">
    <source>
        <dbReference type="Pfam" id="PF03600"/>
    </source>
</evidence>
<keyword evidence="4 11" id="KW-0812">Transmembrane</keyword>
<feature type="transmembrane region" description="Helical" evidence="11">
    <location>
        <begin position="408"/>
        <end position="428"/>
    </location>
</feature>
<evidence type="ECO:0000256" key="7">
    <source>
        <dbReference type="ARBA" id="ARBA00023065"/>
    </source>
</evidence>
<keyword evidence="8 11" id="KW-0472">Membrane</keyword>
<feature type="transmembrane region" description="Helical" evidence="11">
    <location>
        <begin position="184"/>
        <end position="204"/>
    </location>
</feature>
<reference evidence="14 15" key="1">
    <citation type="journal article" date="2014" name="Genome Announc.">
        <title>Draft Genome Sequence of the Iron-Oxidizing, Acidophilic, and Halotolerant 'Thiobacillus prosperus' Type Strain DSM 5130.</title>
        <authorList>
            <person name="Ossandon F.J."/>
            <person name="Cardenas J.P."/>
            <person name="Corbett M."/>
            <person name="Quatrini R."/>
            <person name="Holmes D.S."/>
            <person name="Watkin E."/>
        </authorList>
    </citation>
    <scope>NUCLEOTIDE SEQUENCE [LARGE SCALE GENOMIC DNA]</scope>
    <source>
        <strain evidence="14 15">DSM 5130</strain>
    </source>
</reference>
<dbReference type="GO" id="GO:0006814">
    <property type="term" value="P:sodium ion transport"/>
    <property type="evidence" value="ECO:0007669"/>
    <property type="project" value="UniProtKB-KW"/>
</dbReference>
<comment type="subcellular location">
    <subcellularLocation>
        <location evidence="1">Membrane</location>
        <topology evidence="1">Multi-pass membrane protein</topology>
    </subcellularLocation>
</comment>
<evidence type="ECO:0000256" key="10">
    <source>
        <dbReference type="ARBA" id="ARBA00025753"/>
    </source>
</evidence>
<evidence type="ECO:0000256" key="8">
    <source>
        <dbReference type="ARBA" id="ARBA00023136"/>
    </source>
</evidence>
<feature type="transmembrane region" description="Helical" evidence="11">
    <location>
        <begin position="224"/>
        <end position="245"/>
    </location>
</feature>
<name>A0A1A6C476_9GAMM</name>
<organism evidence="14 15">
    <name type="scientific">Acidihalobacter prosperus</name>
    <dbReference type="NCBI Taxonomy" id="160660"/>
    <lineage>
        <taxon>Bacteria</taxon>
        <taxon>Pseudomonadati</taxon>
        <taxon>Pseudomonadota</taxon>
        <taxon>Gammaproteobacteria</taxon>
        <taxon>Chromatiales</taxon>
        <taxon>Ectothiorhodospiraceae</taxon>
        <taxon>Acidihalobacter</taxon>
    </lineage>
</organism>
<dbReference type="OrthoDB" id="9772058at2"/>
<evidence type="ECO:0000313" key="14">
    <source>
        <dbReference type="EMBL" id="OBS09366.1"/>
    </source>
</evidence>
<feature type="chain" id="PRO_5008343234" evidence="12">
    <location>
        <begin position="26"/>
        <end position="478"/>
    </location>
</feature>
<dbReference type="GO" id="GO:0016020">
    <property type="term" value="C:membrane"/>
    <property type="evidence" value="ECO:0007669"/>
    <property type="project" value="UniProtKB-SubCell"/>
</dbReference>
<feature type="transmembrane region" description="Helical" evidence="11">
    <location>
        <begin position="140"/>
        <end position="156"/>
    </location>
</feature>
<dbReference type="GO" id="GO:0015297">
    <property type="term" value="F:antiporter activity"/>
    <property type="evidence" value="ECO:0007669"/>
    <property type="project" value="UniProtKB-KW"/>
</dbReference>
<keyword evidence="12" id="KW-0732">Signal</keyword>
<evidence type="ECO:0000313" key="15">
    <source>
        <dbReference type="Proteomes" id="UP000029273"/>
    </source>
</evidence>
<keyword evidence="3" id="KW-0050">Antiport</keyword>
<feature type="signal peptide" evidence="12">
    <location>
        <begin position="1"/>
        <end position="25"/>
    </location>
</feature>
<dbReference type="PANTHER" id="PTHR43269">
    <property type="entry name" value="SODIUM/PROTON ANTIPORTER 1-RELATED"/>
    <property type="match status" value="1"/>
</dbReference>
<comment type="similarity">
    <text evidence="10">Belongs to the NhaD Na(+)/H(+) (TC 2.A.62) antiporter family.</text>
</comment>
<sequence length="478" mass="51533">MKPLSAFARALAAAPALLLPTAAWANAGSPPPAWDLTGSWYGMAALLVFVLAYLLVVAEEALHLRKSKPMMIAAAAIWVLVPLAYAAHGNTTLPQEAIRENLLEYVELMLFLLAAMTYINTMQERGVFDVLRAWLVSRGFSLRSIFWITGLLAFVISPVADNLTTALLMAAVVMAVARDNPRFVVLACINIVVAANAGGAFSPFGDITTLMVWQRHMVTFTQFFDLFLPALVNWLVPAAIMSFAVPRGRPRPLTEQVVLRPGGVTVILLFFVTIASAVVFHQYLHLPPMLGMMAGLGLLKLYGYRIKMRERRELAGMNGGNGHAQAFDVFEQLQRAEWDTLMFFYGVILCVGGLAALGYLALVSEALYAGLGATPANVIVGLLSALVDNIPVMYAVLTMQPDMSHGQWLLVTLTAGVGGSLLSVGSAAGVGLMGQARGIYTFFAHLRWTWAVALGYAAGILVHLWLNADLMRLPAGGG</sequence>
<keyword evidence="5 11" id="KW-1133">Transmembrane helix</keyword>
<evidence type="ECO:0000256" key="5">
    <source>
        <dbReference type="ARBA" id="ARBA00022989"/>
    </source>
</evidence>